<feature type="region of interest" description="Disordered" evidence="1">
    <location>
        <begin position="19"/>
        <end position="97"/>
    </location>
</feature>
<feature type="compositionally biased region" description="Polar residues" evidence="1">
    <location>
        <begin position="590"/>
        <end position="607"/>
    </location>
</feature>
<accession>A0AAN9GHS7</accession>
<comment type="caution">
    <text evidence="2">The sequence shown here is derived from an EMBL/GenBank/DDBJ whole genome shotgun (WGS) entry which is preliminary data.</text>
</comment>
<dbReference type="AlphaFoldDB" id="A0AAN9GHS7"/>
<feature type="compositionally biased region" description="Polar residues" evidence="1">
    <location>
        <begin position="129"/>
        <end position="142"/>
    </location>
</feature>
<feature type="region of interest" description="Disordered" evidence="1">
    <location>
        <begin position="396"/>
        <end position="419"/>
    </location>
</feature>
<organism evidence="2 3">
    <name type="scientific">Littorina saxatilis</name>
    <dbReference type="NCBI Taxonomy" id="31220"/>
    <lineage>
        <taxon>Eukaryota</taxon>
        <taxon>Metazoa</taxon>
        <taxon>Spiralia</taxon>
        <taxon>Lophotrochozoa</taxon>
        <taxon>Mollusca</taxon>
        <taxon>Gastropoda</taxon>
        <taxon>Caenogastropoda</taxon>
        <taxon>Littorinimorpha</taxon>
        <taxon>Littorinoidea</taxon>
        <taxon>Littorinidae</taxon>
        <taxon>Littorina</taxon>
    </lineage>
</organism>
<feature type="region of interest" description="Disordered" evidence="1">
    <location>
        <begin position="129"/>
        <end position="272"/>
    </location>
</feature>
<sequence>MSCWTLWQRMPPRYQLTMRDARDADDQDTAQGPGATGPRAASRASSASTRSPRLRTPRGARRVGSARARLSGDGPVMTTSGVVREGAGGQDEAEPVAKGGRGIALLPRSSPYIHNMKNTMRINSARKQMNEGTFPPSLNTNNSSPTRSKKIPSTSSSSTTVSYTPKARATTAPAFPITKPANTNEYHRITSPRAQQHPEPATTQQNPNNTTSLRRQQQQLHASGQNQQRGFSGGRSPRRPSSGYTSGDTRRLPVRTITPFGEATGPPFRAEGQSPVFHARQAGSHRASRQQQDCVIGQCQVAALYVDRGRVTFFRKTRPDVTQSVYNAMSPYDVSRDDGSYLAHLRKAYLSGVRDLPKMTRKEPDLEKHSTIRERMDYDRKVGRILEYYNSVDFSRDLHGPRPPDTARSSPSPPFQRGFRTTTFRRQAGGGGEGGPRSQEIVVIDGAESPSPRSPRRPLSARDYSSHSRESGGFVRINSKARLHDRHNFYLRTPGGGEGEEEGDGGDEAAGSCACEMCRLEMEMALMAQLHRDLGISVDAATAAQIRASLEAGEPTTVFHSNHQLNITRASMEGGEPIGLHLNHHEPGSKASSGQPPASKARQNVKMTTKVPMPQQQQQSGSMSAVADEDLPCPTRPNSVSDTNRRQGNSSETAPTANNNQTVISIPKSSTDQCCPATGGSVTTSTQTPLVSEPSSLTVTMPIIEDNSESQSVDQDVMIQHKLSTSGGQAAQPSTPDNDTNDAQPEHVDTASDNVDLNETKTSDSSPEEEPKASKDFDKNDQSKDTDSENTDGGEDGNCPHSEPEGNIVSLETLTPSHREAGTETETARNSEPVLDVKEPIPEDAETEVINTQQHLSEKSTPELEINQEGVRTDVELNEDSVLLEASADTTKGAATDTRDKTNIRKSQTIQATDKNPDNEDFKNEPDHASFQTTPTTTVAETVADDKERQADTSLESRFENTATEPAMNEGTVDGASETTDAQAPVIVVSLASDAEQNSSDEDDNTK</sequence>
<feature type="compositionally biased region" description="Polar residues" evidence="1">
    <location>
        <begin position="724"/>
        <end position="743"/>
    </location>
</feature>
<feature type="compositionally biased region" description="Basic and acidic residues" evidence="1">
    <location>
        <begin position="817"/>
        <end position="841"/>
    </location>
</feature>
<protein>
    <submittedName>
        <fullName evidence="2">Uncharacterized protein</fullName>
    </submittedName>
</protein>
<evidence type="ECO:0000256" key="1">
    <source>
        <dbReference type="SAM" id="MobiDB-lite"/>
    </source>
</evidence>
<feature type="compositionally biased region" description="Low complexity" evidence="1">
    <location>
        <begin position="202"/>
        <end position="211"/>
    </location>
</feature>
<feature type="compositionally biased region" description="Polar residues" evidence="1">
    <location>
        <begin position="905"/>
        <end position="914"/>
    </location>
</feature>
<feature type="compositionally biased region" description="Low complexity" evidence="1">
    <location>
        <begin position="29"/>
        <end position="51"/>
    </location>
</feature>
<feature type="compositionally biased region" description="Basic and acidic residues" evidence="1">
    <location>
        <begin position="915"/>
        <end position="928"/>
    </location>
</feature>
<proteinExistence type="predicted"/>
<feature type="compositionally biased region" description="Basic residues" evidence="1">
    <location>
        <begin position="52"/>
        <end position="61"/>
    </location>
</feature>
<feature type="region of interest" description="Disordered" evidence="1">
    <location>
        <begin position="489"/>
        <end position="509"/>
    </location>
</feature>
<evidence type="ECO:0000313" key="3">
    <source>
        <dbReference type="Proteomes" id="UP001374579"/>
    </source>
</evidence>
<feature type="region of interest" description="Disordered" evidence="1">
    <location>
        <begin position="724"/>
        <end position="842"/>
    </location>
</feature>
<feature type="region of interest" description="Disordered" evidence="1">
    <location>
        <begin position="884"/>
        <end position="982"/>
    </location>
</feature>
<evidence type="ECO:0000313" key="2">
    <source>
        <dbReference type="EMBL" id="KAK7109398.1"/>
    </source>
</evidence>
<gene>
    <name evidence="2" type="ORF">V1264_013446</name>
</gene>
<feature type="compositionally biased region" description="Acidic residues" evidence="1">
    <location>
        <begin position="498"/>
        <end position="507"/>
    </location>
</feature>
<dbReference type="Proteomes" id="UP001374579">
    <property type="component" value="Unassembled WGS sequence"/>
</dbReference>
<keyword evidence="3" id="KW-1185">Reference proteome</keyword>
<feature type="compositionally biased region" description="Polar residues" evidence="1">
    <location>
        <begin position="212"/>
        <end position="228"/>
    </location>
</feature>
<feature type="compositionally biased region" description="Basic and acidic residues" evidence="1">
    <location>
        <begin position="769"/>
        <end position="787"/>
    </location>
</feature>
<feature type="compositionally biased region" description="Low complexity" evidence="1">
    <location>
        <begin position="143"/>
        <end position="166"/>
    </location>
</feature>
<feature type="region of interest" description="Disordered" evidence="1">
    <location>
        <begin position="446"/>
        <end position="477"/>
    </location>
</feature>
<feature type="compositionally biased region" description="Basic and acidic residues" evidence="1">
    <location>
        <begin position="944"/>
        <end position="959"/>
    </location>
</feature>
<feature type="compositionally biased region" description="Low complexity" evidence="1">
    <location>
        <begin position="933"/>
        <end position="942"/>
    </location>
</feature>
<feature type="compositionally biased region" description="Polar residues" evidence="1">
    <location>
        <begin position="636"/>
        <end position="673"/>
    </location>
</feature>
<feature type="compositionally biased region" description="Low complexity" evidence="1">
    <location>
        <begin position="62"/>
        <end position="72"/>
    </location>
</feature>
<name>A0AAN9GHS7_9CAEN</name>
<reference evidence="2 3" key="1">
    <citation type="submission" date="2024-02" db="EMBL/GenBank/DDBJ databases">
        <title>Chromosome-scale genome assembly of the rough periwinkle Littorina saxatilis.</title>
        <authorList>
            <person name="De Jode A."/>
            <person name="Faria R."/>
            <person name="Formenti G."/>
            <person name="Sims Y."/>
            <person name="Smith T.P."/>
            <person name="Tracey A."/>
            <person name="Wood J.M.D."/>
            <person name="Zagrodzka Z.B."/>
            <person name="Johannesson K."/>
            <person name="Butlin R.K."/>
            <person name="Leder E.H."/>
        </authorList>
    </citation>
    <scope>NUCLEOTIDE SEQUENCE [LARGE SCALE GENOMIC DNA]</scope>
    <source>
        <strain evidence="2">Snail1</strain>
        <tissue evidence="2">Muscle</tissue>
    </source>
</reference>
<feature type="compositionally biased region" description="Polar residues" evidence="1">
    <location>
        <begin position="680"/>
        <end position="695"/>
    </location>
</feature>
<dbReference type="EMBL" id="JBAMIC010000003">
    <property type="protein sequence ID" value="KAK7109398.1"/>
    <property type="molecule type" value="Genomic_DNA"/>
</dbReference>
<feature type="region of interest" description="Disordered" evidence="1">
    <location>
        <begin position="574"/>
        <end position="695"/>
    </location>
</feature>